<evidence type="ECO:0000313" key="2">
    <source>
        <dbReference type="Proteomes" id="UP000500938"/>
    </source>
</evidence>
<evidence type="ECO:0000313" key="1">
    <source>
        <dbReference type="EMBL" id="QJR35680.1"/>
    </source>
</evidence>
<accession>A0A6M4ILY8</accession>
<dbReference type="PANTHER" id="PTHR34801">
    <property type="entry name" value="EXPRESSED PROTEIN"/>
    <property type="match status" value="1"/>
</dbReference>
<proteinExistence type="predicted"/>
<dbReference type="AlphaFoldDB" id="A0A6M4ILY8"/>
<sequence>MTRTVIMASLATLYWHPPLQVGSDNVLPPCPDTPNCVSTEATRSSQRVPTVSFTDTPVAALARAKAALLAEPRTTITAEREGYLHAECKSLVFRFVDDVDIVVDPVAHVYRFRSASRLGRSDLGVNRKRIARLSARLALPATTSN</sequence>
<dbReference type="PANTHER" id="PTHR34801:SF6">
    <property type="entry name" value="SLL1620 PROTEIN"/>
    <property type="match status" value="1"/>
</dbReference>
<reference evidence="1 2" key="1">
    <citation type="submission" date="2020-05" db="EMBL/GenBank/DDBJ databases">
        <title>Complete genome sequence of Gemmatimonas greenlandica TET16.</title>
        <authorList>
            <person name="Zeng Y."/>
        </authorList>
    </citation>
    <scope>NUCLEOTIDE SEQUENCE [LARGE SCALE GENOMIC DNA]</scope>
    <source>
        <strain evidence="1 2">TET16</strain>
    </source>
</reference>
<dbReference type="PIRSF" id="PIRSF026426">
    <property type="entry name" value="DUF1499"/>
    <property type="match status" value="1"/>
</dbReference>
<dbReference type="KEGG" id="ggr:HKW67_09235"/>
<dbReference type="Proteomes" id="UP000500938">
    <property type="component" value="Chromosome"/>
</dbReference>
<organism evidence="1 2">
    <name type="scientific">Gemmatimonas groenlandica</name>
    <dbReference type="NCBI Taxonomy" id="2732249"/>
    <lineage>
        <taxon>Bacteria</taxon>
        <taxon>Pseudomonadati</taxon>
        <taxon>Gemmatimonadota</taxon>
        <taxon>Gemmatimonadia</taxon>
        <taxon>Gemmatimonadales</taxon>
        <taxon>Gemmatimonadaceae</taxon>
        <taxon>Gemmatimonas</taxon>
    </lineage>
</organism>
<dbReference type="Pfam" id="PF07386">
    <property type="entry name" value="DUF1499"/>
    <property type="match status" value="1"/>
</dbReference>
<dbReference type="RefSeq" id="WP_171225111.1">
    <property type="nucleotide sequence ID" value="NZ_CP053085.1"/>
</dbReference>
<name>A0A6M4ILY8_9BACT</name>
<dbReference type="InterPro" id="IPR010865">
    <property type="entry name" value="DUF1499"/>
</dbReference>
<gene>
    <name evidence="1" type="ORF">HKW67_09235</name>
</gene>
<keyword evidence="2" id="KW-1185">Reference proteome</keyword>
<protein>
    <submittedName>
        <fullName evidence="1">DUF1499 domain-containing protein</fullName>
    </submittedName>
</protein>
<dbReference type="EMBL" id="CP053085">
    <property type="protein sequence ID" value="QJR35680.1"/>
    <property type="molecule type" value="Genomic_DNA"/>
</dbReference>